<sequence length="786" mass="82447">MHLPRHTLQSQTVAPSFLDAQFAPSAPSSSTSSSTSSNAAPQIFGCATRSGFLIGQTHPLKVVARRDFPSNQGGLSHAVPLDDSSLLILVGGGRVPRFAPNKVVLWDEAATIEPEAEAQQRGDVEAKEEEDEELTTSPWTSSSRTASTLFDAGSAYGRDQGGASNAASISASTASLSGSSRMGLAGMRDDDDDDDDEPAASPPASMLSSTTEGLEDPFSETAATEATQPLSSQQSAAAPATATATAPAPASLPRTQRTGRPVLELEFGSPVRSVCVRSFSHPSTARPAALLVVVLANQAVLFEMGEHLPSGTSVEEEEKDGWGIMFRTSTPVLDDKKQGLADMVVLPQQRALLLALPGRQAGHVQLLLLSLIVPRRTGAGASQSTSTSTSGLLASTIIAAHEAPLARLALAASLSFDHNTGSGTLLLGTASQRGTLIRVWSISLSIPRGKTGGSNTTPTASSGIKASLRSELRRGSEQAGILSMAFAPDLGTLAAVSDKGTIHFFDLREPDSYNSTGSSPRRSPSLSAQPSSHLHPLATTLDRLAKRLPDRMFPQYVWSTWSVAQFRIKLRPFPAFSLESPRERLRGERGMRAHAAQGGSEGGQRERERMTGGLGGGGGGGGAAKSTEGAWAHLKGRVEDVRRGESALDERVFLTWVEASASASASASAFASASTSTTGRSEQERPKVKDYHLVAMTTRGAWYRIALRHSDAVSAAAQGHADEGSWSGAKASTVLDMYKESSSTATQPQSQSQRRSVPAASATLEEYRTFGGAMSGGNDDEQGASW</sequence>
<dbReference type="Proteomes" id="UP000245884">
    <property type="component" value="Unassembled WGS sequence"/>
</dbReference>
<dbReference type="SUPFAM" id="SSF50978">
    <property type="entry name" value="WD40 repeat-like"/>
    <property type="match status" value="1"/>
</dbReference>
<gene>
    <name evidence="5" type="ORF">BDZ90DRAFT_280439</name>
</gene>
<evidence type="ECO:0000256" key="1">
    <source>
        <dbReference type="ARBA" id="ARBA00022574"/>
    </source>
</evidence>
<evidence type="ECO:0000256" key="4">
    <source>
        <dbReference type="SAM" id="MobiDB-lite"/>
    </source>
</evidence>
<evidence type="ECO:0000256" key="3">
    <source>
        <dbReference type="ARBA" id="ARBA00025740"/>
    </source>
</evidence>
<feature type="compositionally biased region" description="Low complexity" evidence="4">
    <location>
        <begin position="226"/>
        <end position="253"/>
    </location>
</feature>
<evidence type="ECO:0000313" key="5">
    <source>
        <dbReference type="EMBL" id="PWN26396.1"/>
    </source>
</evidence>
<reference evidence="5 6" key="1">
    <citation type="journal article" date="2018" name="Mol. Biol. Evol.">
        <title>Broad Genomic Sampling Reveals a Smut Pathogenic Ancestry of the Fungal Clade Ustilaginomycotina.</title>
        <authorList>
            <person name="Kijpornyongpan T."/>
            <person name="Mondo S.J."/>
            <person name="Barry K."/>
            <person name="Sandor L."/>
            <person name="Lee J."/>
            <person name="Lipzen A."/>
            <person name="Pangilinan J."/>
            <person name="LaButti K."/>
            <person name="Hainaut M."/>
            <person name="Henrissat B."/>
            <person name="Grigoriev I.V."/>
            <person name="Spatafora J.W."/>
            <person name="Aime M.C."/>
        </authorList>
    </citation>
    <scope>NUCLEOTIDE SEQUENCE [LARGE SCALE GENOMIC DNA]</scope>
    <source>
        <strain evidence="5 6">MCA 5214</strain>
    </source>
</reference>
<feature type="compositionally biased region" description="Low complexity" evidence="4">
    <location>
        <begin position="741"/>
        <end position="762"/>
    </location>
</feature>
<feature type="compositionally biased region" description="Polar residues" evidence="4">
    <location>
        <begin position="135"/>
        <end position="145"/>
    </location>
</feature>
<feature type="region of interest" description="Disordered" evidence="4">
    <location>
        <begin position="738"/>
        <end position="786"/>
    </location>
</feature>
<dbReference type="RefSeq" id="XP_025361008.1">
    <property type="nucleotide sequence ID" value="XM_025509280.1"/>
</dbReference>
<dbReference type="GeneID" id="37031103"/>
<evidence type="ECO:0008006" key="7">
    <source>
        <dbReference type="Google" id="ProtNLM"/>
    </source>
</evidence>
<evidence type="ECO:0000256" key="2">
    <source>
        <dbReference type="ARBA" id="ARBA00022737"/>
    </source>
</evidence>
<dbReference type="Gene3D" id="2.130.10.10">
    <property type="entry name" value="YVTN repeat-like/Quinoprotein amine dehydrogenase"/>
    <property type="match status" value="1"/>
</dbReference>
<organism evidence="5 6">
    <name type="scientific">Jaminaea rosea</name>
    <dbReference type="NCBI Taxonomy" id="1569628"/>
    <lineage>
        <taxon>Eukaryota</taxon>
        <taxon>Fungi</taxon>
        <taxon>Dikarya</taxon>
        <taxon>Basidiomycota</taxon>
        <taxon>Ustilaginomycotina</taxon>
        <taxon>Exobasidiomycetes</taxon>
        <taxon>Microstromatales</taxon>
        <taxon>Microstromatales incertae sedis</taxon>
        <taxon>Jaminaea</taxon>
    </lineage>
</organism>
<keyword evidence="1" id="KW-0853">WD repeat</keyword>
<dbReference type="PANTHER" id="PTHR11227">
    <property type="entry name" value="WD-REPEAT PROTEIN INTERACTING WITH PHOSPHOINOSIDES WIPI -RELATED"/>
    <property type="match status" value="1"/>
</dbReference>
<protein>
    <recommendedName>
        <fullName evidence="7">WD40 repeat-like protein</fullName>
    </recommendedName>
</protein>
<feature type="region of interest" description="Disordered" evidence="4">
    <location>
        <begin position="114"/>
        <end position="145"/>
    </location>
</feature>
<keyword evidence="6" id="KW-1185">Reference proteome</keyword>
<dbReference type="InterPro" id="IPR048720">
    <property type="entry name" value="PROPPIN"/>
</dbReference>
<dbReference type="AlphaFoldDB" id="A0A316UM79"/>
<evidence type="ECO:0000313" key="6">
    <source>
        <dbReference type="Proteomes" id="UP000245884"/>
    </source>
</evidence>
<comment type="similarity">
    <text evidence="3">Belongs to the WD repeat PROPPIN family.</text>
</comment>
<dbReference type="InterPro" id="IPR036322">
    <property type="entry name" value="WD40_repeat_dom_sf"/>
</dbReference>
<name>A0A316UM79_9BASI</name>
<keyword evidence="2" id="KW-0677">Repeat</keyword>
<proteinExistence type="inferred from homology"/>
<feature type="region of interest" description="Disordered" evidence="4">
    <location>
        <begin position="586"/>
        <end position="607"/>
    </location>
</feature>
<dbReference type="EMBL" id="KZ819671">
    <property type="protein sequence ID" value="PWN26396.1"/>
    <property type="molecule type" value="Genomic_DNA"/>
</dbReference>
<accession>A0A316UM79</accession>
<feature type="compositionally biased region" description="Polar residues" evidence="4">
    <location>
        <begin position="513"/>
        <end position="532"/>
    </location>
</feature>
<feature type="region of interest" description="Disordered" evidence="4">
    <location>
        <begin position="513"/>
        <end position="534"/>
    </location>
</feature>
<dbReference type="OrthoDB" id="1667587at2759"/>
<feature type="compositionally biased region" description="Acidic residues" evidence="4">
    <location>
        <begin position="189"/>
        <end position="198"/>
    </location>
</feature>
<dbReference type="InterPro" id="IPR015943">
    <property type="entry name" value="WD40/YVTN_repeat-like_dom_sf"/>
</dbReference>
<feature type="region of interest" description="Disordered" evidence="4">
    <location>
        <begin position="174"/>
        <end position="260"/>
    </location>
</feature>
<dbReference type="STRING" id="1569628.A0A316UM79"/>